<gene>
    <name evidence="2" type="ORF">Salat_2965100</name>
    <name evidence="1" type="ORF">Salat_2971500</name>
</gene>
<accession>A0AAE1XI57</accession>
<evidence type="ECO:0000313" key="3">
    <source>
        <dbReference type="Proteomes" id="UP001293254"/>
    </source>
</evidence>
<dbReference type="AlphaFoldDB" id="A0AAE1XI57"/>
<comment type="caution">
    <text evidence="2">The sequence shown here is derived from an EMBL/GenBank/DDBJ whole genome shotgun (WGS) entry which is preliminary data.</text>
</comment>
<evidence type="ECO:0000313" key="2">
    <source>
        <dbReference type="EMBL" id="KAK4412238.1"/>
    </source>
</evidence>
<name>A0AAE1XI57_9LAMI</name>
<organism evidence="2 3">
    <name type="scientific">Sesamum alatum</name>
    <dbReference type="NCBI Taxonomy" id="300844"/>
    <lineage>
        <taxon>Eukaryota</taxon>
        <taxon>Viridiplantae</taxon>
        <taxon>Streptophyta</taxon>
        <taxon>Embryophyta</taxon>
        <taxon>Tracheophyta</taxon>
        <taxon>Spermatophyta</taxon>
        <taxon>Magnoliopsida</taxon>
        <taxon>eudicotyledons</taxon>
        <taxon>Gunneridae</taxon>
        <taxon>Pentapetalae</taxon>
        <taxon>asterids</taxon>
        <taxon>lamiids</taxon>
        <taxon>Lamiales</taxon>
        <taxon>Pedaliaceae</taxon>
        <taxon>Sesamum</taxon>
    </lineage>
</organism>
<sequence>MNPFSEWNKAGMLRHIGIVFCLRLPARPLPRGRTFYFLLGLRVVKGVNRLLSFQSSLSSIHFKSSGLEAKEGRSEYRVSGLKRGFTLSPSSGSERTKVSFALVELSRR</sequence>
<proteinExistence type="predicted"/>
<reference evidence="2" key="1">
    <citation type="submission" date="2020-06" db="EMBL/GenBank/DDBJ databases">
        <authorList>
            <person name="Li T."/>
            <person name="Hu X."/>
            <person name="Zhang T."/>
            <person name="Song X."/>
            <person name="Zhang H."/>
            <person name="Dai N."/>
            <person name="Sheng W."/>
            <person name="Hou X."/>
            <person name="Wei L."/>
        </authorList>
    </citation>
    <scope>NUCLEOTIDE SEQUENCE</scope>
    <source>
        <strain evidence="2">3651</strain>
        <tissue evidence="2">Leaf</tissue>
    </source>
</reference>
<dbReference type="EMBL" id="JACGWO010000026">
    <property type="protein sequence ID" value="KAK4412108.1"/>
    <property type="molecule type" value="Genomic_DNA"/>
</dbReference>
<keyword evidence="3" id="KW-1185">Reference proteome</keyword>
<dbReference type="EMBL" id="JACGWO010000017">
    <property type="protein sequence ID" value="KAK4412238.1"/>
    <property type="molecule type" value="Genomic_DNA"/>
</dbReference>
<protein>
    <submittedName>
        <fullName evidence="2">Uncharacterized protein</fullName>
    </submittedName>
</protein>
<reference evidence="2" key="2">
    <citation type="journal article" date="2024" name="Plant">
        <title>Genomic evolution and insights into agronomic trait innovations of Sesamum species.</title>
        <authorList>
            <person name="Miao H."/>
            <person name="Wang L."/>
            <person name="Qu L."/>
            <person name="Liu H."/>
            <person name="Sun Y."/>
            <person name="Le M."/>
            <person name="Wang Q."/>
            <person name="Wei S."/>
            <person name="Zheng Y."/>
            <person name="Lin W."/>
            <person name="Duan Y."/>
            <person name="Cao H."/>
            <person name="Xiong S."/>
            <person name="Wang X."/>
            <person name="Wei L."/>
            <person name="Li C."/>
            <person name="Ma Q."/>
            <person name="Ju M."/>
            <person name="Zhao R."/>
            <person name="Li G."/>
            <person name="Mu C."/>
            <person name="Tian Q."/>
            <person name="Mei H."/>
            <person name="Zhang T."/>
            <person name="Gao T."/>
            <person name="Zhang H."/>
        </authorList>
    </citation>
    <scope>NUCLEOTIDE SEQUENCE</scope>
    <source>
        <strain evidence="2">3651</strain>
    </source>
</reference>
<dbReference type="Proteomes" id="UP001293254">
    <property type="component" value="Unassembled WGS sequence"/>
</dbReference>
<evidence type="ECO:0000313" key="1">
    <source>
        <dbReference type="EMBL" id="KAK4412108.1"/>
    </source>
</evidence>